<dbReference type="EMBL" id="MKIM01000027">
    <property type="protein sequence ID" value="OLP44557.1"/>
    <property type="molecule type" value="Genomic_DNA"/>
</dbReference>
<accession>A0A1Q8ZR75</accession>
<sequence length="105" mass="12039">MEALIHPRPIDQEGCVWILRGLTSRIRADRTTWERNIGNLRDGKVIIIETNSIMLLPVTTDPLARPPKLLANDEATWLRSWRDNWAESDQPEQVLGLLPVSWTLS</sequence>
<name>A0A1Q8ZR75_9HYPH</name>
<reference evidence="1 2" key="1">
    <citation type="submission" date="2016-09" db="EMBL/GenBank/DDBJ databases">
        <title>Rhizobium oryziradicis sp. nov., isolated from the root of rice.</title>
        <authorList>
            <person name="Zhao J."/>
            <person name="Zhang X."/>
        </authorList>
    </citation>
    <scope>NUCLEOTIDE SEQUENCE [LARGE SCALE GENOMIC DNA]</scope>
    <source>
        <strain evidence="1 2">N19</strain>
    </source>
</reference>
<evidence type="ECO:0000313" key="1">
    <source>
        <dbReference type="EMBL" id="OLP44557.1"/>
    </source>
</evidence>
<dbReference type="Proteomes" id="UP000186894">
    <property type="component" value="Unassembled WGS sequence"/>
</dbReference>
<proteinExistence type="predicted"/>
<organism evidence="1 2">
    <name type="scientific">Rhizobium oryziradicis</name>
    <dbReference type="NCBI Taxonomy" id="1867956"/>
    <lineage>
        <taxon>Bacteria</taxon>
        <taxon>Pseudomonadati</taxon>
        <taxon>Pseudomonadota</taxon>
        <taxon>Alphaproteobacteria</taxon>
        <taxon>Hyphomicrobiales</taxon>
        <taxon>Rhizobiaceae</taxon>
        <taxon>Rhizobium/Agrobacterium group</taxon>
        <taxon>Rhizobium</taxon>
    </lineage>
</organism>
<evidence type="ECO:0000313" key="2">
    <source>
        <dbReference type="Proteomes" id="UP000186894"/>
    </source>
</evidence>
<dbReference type="AlphaFoldDB" id="A0A1Q8ZR75"/>
<gene>
    <name evidence="1" type="ORF">BJF95_08585</name>
</gene>
<protein>
    <submittedName>
        <fullName evidence="1">Uncharacterized protein</fullName>
    </submittedName>
</protein>
<keyword evidence="2" id="KW-1185">Reference proteome</keyword>
<comment type="caution">
    <text evidence="1">The sequence shown here is derived from an EMBL/GenBank/DDBJ whole genome shotgun (WGS) entry which is preliminary data.</text>
</comment>